<evidence type="ECO:0000313" key="1">
    <source>
        <dbReference type="EMBL" id="OBZ77847.1"/>
    </source>
</evidence>
<name>A0A1C7MMG2_GRIFR</name>
<protein>
    <submittedName>
        <fullName evidence="1">Uncharacterized protein</fullName>
    </submittedName>
</protein>
<sequence>MGPGQALSVGRLSPSRRHLHVASLPSLTTPQALAGSDGHHFDLAFTPSNRWHHDAGRFSSAWMALHDAEDLKSYEQVVLARKVHVRRNGTLELDEFPCNAKLLRSQNLPQPQAFTAYGAGGQEATLCFKIPSSPPQGEDFGYAKSNRADNVY</sequence>
<reference evidence="1 2" key="1">
    <citation type="submission" date="2016-03" db="EMBL/GenBank/DDBJ databases">
        <title>Whole genome sequencing of Grifola frondosa 9006-11.</title>
        <authorList>
            <person name="Min B."/>
            <person name="Park H."/>
            <person name="Kim J.-G."/>
            <person name="Cho H."/>
            <person name="Oh Y.-L."/>
            <person name="Kong W.-S."/>
            <person name="Choi I.-G."/>
        </authorList>
    </citation>
    <scope>NUCLEOTIDE SEQUENCE [LARGE SCALE GENOMIC DNA]</scope>
    <source>
        <strain evidence="1 2">9006-11</strain>
    </source>
</reference>
<dbReference type="Proteomes" id="UP000092993">
    <property type="component" value="Unassembled WGS sequence"/>
</dbReference>
<dbReference type="STRING" id="5627.A0A1C7MMG2"/>
<comment type="caution">
    <text evidence="1">The sequence shown here is derived from an EMBL/GenBank/DDBJ whole genome shotgun (WGS) entry which is preliminary data.</text>
</comment>
<dbReference type="AlphaFoldDB" id="A0A1C7MMG2"/>
<evidence type="ECO:0000313" key="2">
    <source>
        <dbReference type="Proteomes" id="UP000092993"/>
    </source>
</evidence>
<dbReference type="OrthoDB" id="6365676at2759"/>
<gene>
    <name evidence="1" type="ORF">A0H81_01825</name>
</gene>
<accession>A0A1C7MMG2</accession>
<proteinExistence type="predicted"/>
<organism evidence="1 2">
    <name type="scientific">Grifola frondosa</name>
    <name type="common">Maitake</name>
    <name type="synonym">Polyporus frondosus</name>
    <dbReference type="NCBI Taxonomy" id="5627"/>
    <lineage>
        <taxon>Eukaryota</taxon>
        <taxon>Fungi</taxon>
        <taxon>Dikarya</taxon>
        <taxon>Basidiomycota</taxon>
        <taxon>Agaricomycotina</taxon>
        <taxon>Agaricomycetes</taxon>
        <taxon>Polyporales</taxon>
        <taxon>Grifolaceae</taxon>
        <taxon>Grifola</taxon>
    </lineage>
</organism>
<keyword evidence="2" id="KW-1185">Reference proteome</keyword>
<dbReference type="EMBL" id="LUGG01000002">
    <property type="protein sequence ID" value="OBZ77847.1"/>
    <property type="molecule type" value="Genomic_DNA"/>
</dbReference>